<dbReference type="EMBL" id="WQLW01000013">
    <property type="protein sequence ID" value="MVO10555.1"/>
    <property type="molecule type" value="Genomic_DNA"/>
</dbReference>
<dbReference type="Proteomes" id="UP000431264">
    <property type="component" value="Unassembled WGS sequence"/>
</dbReference>
<dbReference type="EC" id="2.7.13.3" evidence="3"/>
<evidence type="ECO:0000256" key="10">
    <source>
        <dbReference type="ARBA" id="ARBA00023012"/>
    </source>
</evidence>
<keyword evidence="7" id="KW-0547">Nucleotide-binding</keyword>
<keyword evidence="17" id="KW-1185">Reference proteome</keyword>
<evidence type="ECO:0000259" key="14">
    <source>
        <dbReference type="PROSITE" id="PS50109"/>
    </source>
</evidence>
<dbReference type="PANTHER" id="PTHR43047:SF72">
    <property type="entry name" value="OSMOSENSING HISTIDINE PROTEIN KINASE SLN1"/>
    <property type="match status" value="1"/>
</dbReference>
<evidence type="ECO:0000256" key="13">
    <source>
        <dbReference type="SAM" id="Phobius"/>
    </source>
</evidence>
<evidence type="ECO:0000256" key="9">
    <source>
        <dbReference type="ARBA" id="ARBA00022840"/>
    </source>
</evidence>
<comment type="subcellular location">
    <subcellularLocation>
        <location evidence="2">Cell membrane</location>
    </subcellularLocation>
</comment>
<keyword evidence="4" id="KW-1003">Cell membrane</keyword>
<name>A0A6I4IUS0_9FLAO</name>
<sequence>MKLLKIISLFITILLLLWATSCSDTSFLSSKEKKYLANHDSIKVAVFPYYPPYQFTNDQGEMDGIYVDFLELIEQKIEYKFQRVYYTDWEKVLTDAKTHKVDMILEIQQTKDKESFLVFYPPLFESKHAIVQRKDATPITNLKQFGKDQKLILPYQYSIVEIIQKKYPHITIGFGKDELECLQKVNSGEYDAYVGPKAVIKYLITKNNLKDVGISSELPFSYSPGFAVAKNDTDLQNIIKKSLNSISNEEKKLIIDNWLFNVVTPFYEKPNFWIWVTISIVFLLLVIILINRYLKFKIKQRTRQLRIAKEKAEESDRLKTNFIQNISHEIRTPMNGIIGFSELLQKENLTLEEQREFAKIIANNSKELIVSIDNILEIAKLQTEKITIKPEEIDLDALFETIYKKYQHKAKEKNIHFVVESQLDKEAEHVLIDKPKLFKILLNLIDNAIKFTKVGSIIIEYTVEADSIIITIKDSGIGIKKRDQETIFNIFTQSEKEIAKNYGGLGLGLSIAKKNADLIGGKITFESLEGQGTTFTVLLPFIPVHKSHSKTAEIQTPPKEKPEKHIILIAEDGDVNFLFLKTVLTKMPEFNFVIHRAENGRKAVDICEENSQIELVLMDIKMPIMDGYEATQKIKKIRPKLPVIAQTAYSTEEDIKKAIEAGCDDFISKPIDKNILKPILSRFIFKTT</sequence>
<evidence type="ECO:0000256" key="3">
    <source>
        <dbReference type="ARBA" id="ARBA00012438"/>
    </source>
</evidence>
<dbReference type="Pfam" id="PF00072">
    <property type="entry name" value="Response_reg"/>
    <property type="match status" value="1"/>
</dbReference>
<evidence type="ECO:0000256" key="1">
    <source>
        <dbReference type="ARBA" id="ARBA00000085"/>
    </source>
</evidence>
<feature type="modified residue" description="4-aspartylphosphate" evidence="12">
    <location>
        <position position="619"/>
    </location>
</feature>
<keyword evidence="6" id="KW-0808">Transferase</keyword>
<feature type="domain" description="Histidine kinase" evidence="14">
    <location>
        <begin position="325"/>
        <end position="543"/>
    </location>
</feature>
<dbReference type="InterPro" id="IPR001789">
    <property type="entry name" value="Sig_transdc_resp-reg_receiver"/>
</dbReference>
<dbReference type="OrthoDB" id="9811889at2"/>
<dbReference type="SUPFAM" id="SSF53850">
    <property type="entry name" value="Periplasmic binding protein-like II"/>
    <property type="match status" value="1"/>
</dbReference>
<keyword evidence="13" id="KW-0812">Transmembrane</keyword>
<evidence type="ECO:0000256" key="2">
    <source>
        <dbReference type="ARBA" id="ARBA00004236"/>
    </source>
</evidence>
<evidence type="ECO:0000313" key="17">
    <source>
        <dbReference type="Proteomes" id="UP000431264"/>
    </source>
</evidence>
<dbReference type="SMART" id="SM00387">
    <property type="entry name" value="HATPase_c"/>
    <property type="match status" value="1"/>
</dbReference>
<evidence type="ECO:0000256" key="5">
    <source>
        <dbReference type="ARBA" id="ARBA00022553"/>
    </source>
</evidence>
<dbReference type="InterPro" id="IPR001638">
    <property type="entry name" value="Solute-binding_3/MltF_N"/>
</dbReference>
<dbReference type="SUPFAM" id="SSF55874">
    <property type="entry name" value="ATPase domain of HSP90 chaperone/DNA topoisomerase II/histidine kinase"/>
    <property type="match status" value="1"/>
</dbReference>
<comment type="catalytic activity">
    <reaction evidence="1">
        <text>ATP + protein L-histidine = ADP + protein N-phospho-L-histidine.</text>
        <dbReference type="EC" id="2.7.13.3"/>
    </reaction>
</comment>
<dbReference type="PROSITE" id="PS51257">
    <property type="entry name" value="PROKAR_LIPOPROTEIN"/>
    <property type="match status" value="1"/>
</dbReference>
<dbReference type="GO" id="GO:0000155">
    <property type="term" value="F:phosphorelay sensor kinase activity"/>
    <property type="evidence" value="ECO:0007669"/>
    <property type="project" value="InterPro"/>
</dbReference>
<dbReference type="InterPro" id="IPR003661">
    <property type="entry name" value="HisK_dim/P_dom"/>
</dbReference>
<keyword evidence="5 12" id="KW-0597">Phosphoprotein</keyword>
<dbReference type="PROSITE" id="PS50109">
    <property type="entry name" value="HIS_KIN"/>
    <property type="match status" value="1"/>
</dbReference>
<evidence type="ECO:0000256" key="12">
    <source>
        <dbReference type="PROSITE-ProRule" id="PRU00169"/>
    </source>
</evidence>
<dbReference type="InterPro" id="IPR011006">
    <property type="entry name" value="CheY-like_superfamily"/>
</dbReference>
<protein>
    <recommendedName>
        <fullName evidence="3">histidine kinase</fullName>
        <ecNumber evidence="3">2.7.13.3</ecNumber>
    </recommendedName>
</protein>
<dbReference type="Gene3D" id="3.30.565.10">
    <property type="entry name" value="Histidine kinase-like ATPase, C-terminal domain"/>
    <property type="match status" value="1"/>
</dbReference>
<keyword evidence="13" id="KW-1133">Transmembrane helix</keyword>
<dbReference type="SUPFAM" id="SSF52172">
    <property type="entry name" value="CheY-like"/>
    <property type="match status" value="1"/>
</dbReference>
<dbReference type="InterPro" id="IPR004358">
    <property type="entry name" value="Sig_transdc_His_kin-like_C"/>
</dbReference>
<dbReference type="Gene3D" id="1.10.287.130">
    <property type="match status" value="1"/>
</dbReference>
<feature type="domain" description="Response regulatory" evidence="15">
    <location>
        <begin position="566"/>
        <end position="684"/>
    </location>
</feature>
<keyword evidence="8" id="KW-0418">Kinase</keyword>
<keyword evidence="9" id="KW-0067">ATP-binding</keyword>
<keyword evidence="10" id="KW-0902">Two-component regulatory system</keyword>
<dbReference type="InterPro" id="IPR036890">
    <property type="entry name" value="HATPase_C_sf"/>
</dbReference>
<dbReference type="Gene3D" id="3.40.50.2300">
    <property type="match status" value="1"/>
</dbReference>
<dbReference type="GO" id="GO:0005886">
    <property type="term" value="C:plasma membrane"/>
    <property type="evidence" value="ECO:0007669"/>
    <property type="project" value="UniProtKB-SubCell"/>
</dbReference>
<dbReference type="GO" id="GO:0009927">
    <property type="term" value="F:histidine phosphotransfer kinase activity"/>
    <property type="evidence" value="ECO:0007669"/>
    <property type="project" value="TreeGrafter"/>
</dbReference>
<dbReference type="PROSITE" id="PS50110">
    <property type="entry name" value="RESPONSE_REGULATORY"/>
    <property type="match status" value="1"/>
</dbReference>
<dbReference type="SMART" id="SM00388">
    <property type="entry name" value="HisKA"/>
    <property type="match status" value="1"/>
</dbReference>
<dbReference type="PANTHER" id="PTHR43047">
    <property type="entry name" value="TWO-COMPONENT HISTIDINE PROTEIN KINASE"/>
    <property type="match status" value="1"/>
</dbReference>
<dbReference type="CDD" id="cd00082">
    <property type="entry name" value="HisKA"/>
    <property type="match status" value="1"/>
</dbReference>
<evidence type="ECO:0000259" key="15">
    <source>
        <dbReference type="PROSITE" id="PS50110"/>
    </source>
</evidence>
<dbReference type="Pfam" id="PF00512">
    <property type="entry name" value="HisKA"/>
    <property type="match status" value="1"/>
</dbReference>
<dbReference type="SUPFAM" id="SSF47384">
    <property type="entry name" value="Homodimeric domain of signal transducing histidine kinase"/>
    <property type="match status" value="1"/>
</dbReference>
<accession>A0A6I4IUS0</accession>
<dbReference type="Gene3D" id="3.40.190.10">
    <property type="entry name" value="Periplasmic binding protein-like II"/>
    <property type="match status" value="2"/>
</dbReference>
<dbReference type="InterPro" id="IPR005467">
    <property type="entry name" value="His_kinase_dom"/>
</dbReference>
<proteinExistence type="predicted"/>
<dbReference type="CDD" id="cd01007">
    <property type="entry name" value="PBP2_BvgS_HisK_like"/>
    <property type="match status" value="1"/>
</dbReference>
<dbReference type="GO" id="GO:0005524">
    <property type="term" value="F:ATP binding"/>
    <property type="evidence" value="ECO:0007669"/>
    <property type="project" value="UniProtKB-KW"/>
</dbReference>
<dbReference type="Pfam" id="PF00497">
    <property type="entry name" value="SBP_bac_3"/>
    <property type="match status" value="1"/>
</dbReference>
<dbReference type="AlphaFoldDB" id="A0A6I4IUS0"/>
<dbReference type="CDD" id="cd17546">
    <property type="entry name" value="REC_hyHK_CKI1_RcsC-like"/>
    <property type="match status" value="1"/>
</dbReference>
<evidence type="ECO:0000313" key="16">
    <source>
        <dbReference type="EMBL" id="MVO10555.1"/>
    </source>
</evidence>
<evidence type="ECO:0000256" key="11">
    <source>
        <dbReference type="ARBA" id="ARBA00023136"/>
    </source>
</evidence>
<dbReference type="PRINTS" id="PR00344">
    <property type="entry name" value="BCTRLSENSOR"/>
</dbReference>
<evidence type="ECO:0000256" key="7">
    <source>
        <dbReference type="ARBA" id="ARBA00022741"/>
    </source>
</evidence>
<feature type="transmembrane region" description="Helical" evidence="13">
    <location>
        <begin position="272"/>
        <end position="294"/>
    </location>
</feature>
<dbReference type="Pfam" id="PF02518">
    <property type="entry name" value="HATPase_c"/>
    <property type="match status" value="1"/>
</dbReference>
<dbReference type="SMART" id="SM00448">
    <property type="entry name" value="REC"/>
    <property type="match status" value="1"/>
</dbReference>
<dbReference type="InterPro" id="IPR003594">
    <property type="entry name" value="HATPase_dom"/>
</dbReference>
<dbReference type="SMART" id="SM00062">
    <property type="entry name" value="PBPb"/>
    <property type="match status" value="1"/>
</dbReference>
<organism evidence="16 17">
    <name type="scientific">Flavobacterium profundi</name>
    <dbReference type="NCBI Taxonomy" id="1774945"/>
    <lineage>
        <taxon>Bacteria</taxon>
        <taxon>Pseudomonadati</taxon>
        <taxon>Bacteroidota</taxon>
        <taxon>Flavobacteriia</taxon>
        <taxon>Flavobacteriales</taxon>
        <taxon>Flavobacteriaceae</taxon>
        <taxon>Flavobacterium</taxon>
    </lineage>
</organism>
<evidence type="ECO:0000256" key="4">
    <source>
        <dbReference type="ARBA" id="ARBA00022475"/>
    </source>
</evidence>
<dbReference type="FunFam" id="3.30.565.10:FF:000023">
    <property type="entry name" value="PAS domain-containing sensor histidine kinase"/>
    <property type="match status" value="1"/>
</dbReference>
<dbReference type="RefSeq" id="WP_140998980.1">
    <property type="nucleotide sequence ID" value="NZ_VDCZ01000013.1"/>
</dbReference>
<keyword evidence="11 13" id="KW-0472">Membrane</keyword>
<dbReference type="CDD" id="cd16922">
    <property type="entry name" value="HATPase_EvgS-ArcB-TorS-like"/>
    <property type="match status" value="1"/>
</dbReference>
<evidence type="ECO:0000256" key="6">
    <source>
        <dbReference type="ARBA" id="ARBA00022679"/>
    </source>
</evidence>
<gene>
    <name evidence="16" type="ORF">GOQ30_15380</name>
</gene>
<comment type="caution">
    <text evidence="16">The sequence shown here is derived from an EMBL/GenBank/DDBJ whole genome shotgun (WGS) entry which is preliminary data.</text>
</comment>
<reference evidence="17" key="1">
    <citation type="submission" date="2019-05" db="EMBL/GenBank/DDBJ databases">
        <title>Flavobacterium profundi sp. nov., isolated from a deep-sea seamount.</title>
        <authorList>
            <person name="Zhang D.-C."/>
        </authorList>
    </citation>
    <scope>NUCLEOTIDE SEQUENCE [LARGE SCALE GENOMIC DNA]</scope>
    <source>
        <strain evidence="17">TP390</strain>
    </source>
</reference>
<dbReference type="InterPro" id="IPR036097">
    <property type="entry name" value="HisK_dim/P_sf"/>
</dbReference>
<evidence type="ECO:0000256" key="8">
    <source>
        <dbReference type="ARBA" id="ARBA00022777"/>
    </source>
</evidence>